<evidence type="ECO:0000313" key="2">
    <source>
        <dbReference type="Proteomes" id="UP000606721"/>
    </source>
</evidence>
<dbReference type="RefSeq" id="WP_190383404.1">
    <property type="nucleotide sequence ID" value="NZ_JACJQT010000037.1"/>
</dbReference>
<keyword evidence="2" id="KW-1185">Reference proteome</keyword>
<reference evidence="1 2" key="1">
    <citation type="journal article" date="2020" name="ISME J.">
        <title>Comparative genomics reveals insights into cyanobacterial evolution and habitat adaptation.</title>
        <authorList>
            <person name="Chen M.Y."/>
            <person name="Teng W.K."/>
            <person name="Zhao L."/>
            <person name="Hu C.X."/>
            <person name="Zhou Y.K."/>
            <person name="Han B.P."/>
            <person name="Song L.R."/>
            <person name="Shu W.S."/>
        </authorList>
    </citation>
    <scope>NUCLEOTIDE SEQUENCE [LARGE SCALE GENOMIC DNA]</scope>
    <source>
        <strain evidence="1 2">FACHB-1040</strain>
    </source>
</reference>
<protein>
    <submittedName>
        <fullName evidence="1">Uncharacterized protein</fullName>
    </submittedName>
</protein>
<dbReference type="EMBL" id="JACJQT010000037">
    <property type="protein sequence ID" value="MBD2279471.1"/>
    <property type="molecule type" value="Genomic_DNA"/>
</dbReference>
<proteinExistence type="predicted"/>
<comment type="caution">
    <text evidence="1">The sequence shown here is derived from an EMBL/GenBank/DDBJ whole genome shotgun (WGS) entry which is preliminary data.</text>
</comment>
<evidence type="ECO:0000313" key="1">
    <source>
        <dbReference type="EMBL" id="MBD2279471.1"/>
    </source>
</evidence>
<organism evidence="1 2">
    <name type="scientific">Aphanizomenon flos-aquae FACHB-1040</name>
    <dbReference type="NCBI Taxonomy" id="2692887"/>
    <lineage>
        <taxon>Bacteria</taxon>
        <taxon>Bacillati</taxon>
        <taxon>Cyanobacteriota</taxon>
        <taxon>Cyanophyceae</taxon>
        <taxon>Nostocales</taxon>
        <taxon>Aphanizomenonaceae</taxon>
        <taxon>Aphanizomenon</taxon>
    </lineage>
</organism>
<sequence length="321" mass="37369">MEIDLVFNELSLQNPASDQQTAREWMSNFIKTVKVVKSQGVKVYLRTQYHFHKTILANEYPLRSWLNDQEVAKEEQIFIKTLATGSPFSTNIVNSEIQDIENNQGLSEFYYQGIVAVGLGVAYLLDTLAISFISDECWNLSNLEINYLEYTENGEEDRKILEIRHASCNIHVQDHATWIQGQIQASITDGEDIWDRKEELFPNLEFCDHVSKQLKNIQYRQLELAPVYKTLIELQKCCKNWKSGGFSVTGYPLDESGESEPTLNKYGQERLFTCPDNEERLFERHIKLRFCNWRIHFFPLQPGKVIIGYIGRHLPTVNYRT</sequence>
<gene>
    <name evidence="1" type="ORF">H6F99_14590</name>
</gene>
<accession>A0ABR8C095</accession>
<dbReference type="Proteomes" id="UP000606721">
    <property type="component" value="Unassembled WGS sequence"/>
</dbReference>
<name>A0ABR8C095_APHFL</name>